<evidence type="ECO:0000313" key="7">
    <source>
        <dbReference type="Proteomes" id="UP000490939"/>
    </source>
</evidence>
<gene>
    <name evidence="5" type="ORF">EG327_005069</name>
    <name evidence="4" type="ORF">EG328_002009</name>
</gene>
<evidence type="ECO:0000313" key="5">
    <source>
        <dbReference type="EMBL" id="KAE9984308.1"/>
    </source>
</evidence>
<accession>A0A8H3Z1N5</accession>
<keyword evidence="3" id="KW-0175">Coiled coil</keyword>
<comment type="similarity">
    <text evidence="1">Belongs to the prefoldin subunit beta family.</text>
</comment>
<feature type="coiled-coil region" evidence="3">
    <location>
        <begin position="79"/>
        <end position="113"/>
    </location>
</feature>
<proteinExistence type="inferred from homology"/>
<dbReference type="GO" id="GO:0051087">
    <property type="term" value="F:protein-folding chaperone binding"/>
    <property type="evidence" value="ECO:0007669"/>
    <property type="project" value="TreeGrafter"/>
</dbReference>
<comment type="caution">
    <text evidence="4">The sequence shown here is derived from an EMBL/GenBank/DDBJ whole genome shotgun (WGS) entry which is preliminary data.</text>
</comment>
<dbReference type="Proteomes" id="UP000447873">
    <property type="component" value="Unassembled WGS sequence"/>
</dbReference>
<dbReference type="SUPFAM" id="SSF46579">
    <property type="entry name" value="Prefoldin"/>
    <property type="match status" value="1"/>
</dbReference>
<dbReference type="PANTHER" id="PTHR21431">
    <property type="entry name" value="PREFOLDIN SUBUNIT 6"/>
    <property type="match status" value="1"/>
</dbReference>
<reference evidence="4 6" key="1">
    <citation type="submission" date="2018-12" db="EMBL/GenBank/DDBJ databases">
        <title>Venturia inaequalis Genome Resource.</title>
        <authorList>
            <person name="Lichtner F.J."/>
        </authorList>
    </citation>
    <scope>NUCLEOTIDE SEQUENCE [LARGE SCALE GENOMIC DNA]</scope>
    <source>
        <strain evidence="4 6">120213</strain>
        <strain evidence="5 7">DMI_063113</strain>
    </source>
</reference>
<dbReference type="FunFam" id="1.10.287.370:FF:000003">
    <property type="entry name" value="Prefoldin subunit 6"/>
    <property type="match status" value="1"/>
</dbReference>
<dbReference type="OrthoDB" id="248120at2759"/>
<dbReference type="GO" id="GO:0005737">
    <property type="term" value="C:cytoplasm"/>
    <property type="evidence" value="ECO:0007669"/>
    <property type="project" value="TreeGrafter"/>
</dbReference>
<dbReference type="AlphaFoldDB" id="A0A8H3Z1N5"/>
<keyword evidence="7" id="KW-1185">Reference proteome</keyword>
<keyword evidence="2" id="KW-0143">Chaperone</keyword>
<dbReference type="Pfam" id="PF01920">
    <property type="entry name" value="Prefoldin_2"/>
    <property type="match status" value="1"/>
</dbReference>
<dbReference type="Gene3D" id="1.10.287.370">
    <property type="match status" value="1"/>
</dbReference>
<dbReference type="GO" id="GO:0051082">
    <property type="term" value="F:unfolded protein binding"/>
    <property type="evidence" value="ECO:0007669"/>
    <property type="project" value="InterPro"/>
</dbReference>
<dbReference type="Proteomes" id="UP000490939">
    <property type="component" value="Unassembled WGS sequence"/>
</dbReference>
<evidence type="ECO:0008006" key="8">
    <source>
        <dbReference type="Google" id="ProtNLM"/>
    </source>
</evidence>
<dbReference type="GO" id="GO:0016272">
    <property type="term" value="C:prefoldin complex"/>
    <property type="evidence" value="ECO:0007669"/>
    <property type="project" value="InterPro"/>
</dbReference>
<name>A0A8H3Z1N5_VENIN</name>
<evidence type="ECO:0000313" key="4">
    <source>
        <dbReference type="EMBL" id="KAE9977502.1"/>
    </source>
</evidence>
<protein>
    <recommendedName>
        <fullName evidence="8">Prefoldin subunit 6</fullName>
    </recommendedName>
</protein>
<evidence type="ECO:0000313" key="6">
    <source>
        <dbReference type="Proteomes" id="UP000447873"/>
    </source>
</evidence>
<dbReference type="CDD" id="cd23161">
    <property type="entry name" value="Prefoldin_6"/>
    <property type="match status" value="1"/>
</dbReference>
<evidence type="ECO:0000256" key="1">
    <source>
        <dbReference type="ARBA" id="ARBA00008045"/>
    </source>
</evidence>
<dbReference type="GO" id="GO:0006457">
    <property type="term" value="P:protein folding"/>
    <property type="evidence" value="ECO:0007669"/>
    <property type="project" value="InterPro"/>
</dbReference>
<dbReference type="InterPro" id="IPR009053">
    <property type="entry name" value="Prefoldin"/>
</dbReference>
<sequence length="126" mass="13844">MSDPQKQLQALSDAYTDLQNDLTTLITKRRTLSSQLTESTSVQTTLSPLPPKNQIYKLVGPVLLKQDKADATMSVDARVKFIEGRISEVETQIADTQAKMEGVRGEIIQLQSRMEQPQGAGKGVKA</sequence>
<evidence type="ECO:0000256" key="2">
    <source>
        <dbReference type="ARBA" id="ARBA00023186"/>
    </source>
</evidence>
<organism evidence="4 6">
    <name type="scientific">Venturia inaequalis</name>
    <name type="common">Apple scab fungus</name>
    <dbReference type="NCBI Taxonomy" id="5025"/>
    <lineage>
        <taxon>Eukaryota</taxon>
        <taxon>Fungi</taxon>
        <taxon>Dikarya</taxon>
        <taxon>Ascomycota</taxon>
        <taxon>Pezizomycotina</taxon>
        <taxon>Dothideomycetes</taxon>
        <taxon>Pleosporomycetidae</taxon>
        <taxon>Venturiales</taxon>
        <taxon>Venturiaceae</taxon>
        <taxon>Venturia</taxon>
    </lineage>
</organism>
<evidence type="ECO:0000256" key="3">
    <source>
        <dbReference type="SAM" id="Coils"/>
    </source>
</evidence>
<dbReference type="InterPro" id="IPR002777">
    <property type="entry name" value="PFD_beta-like"/>
</dbReference>
<dbReference type="GO" id="GO:0051131">
    <property type="term" value="P:chaperone-mediated protein complex assembly"/>
    <property type="evidence" value="ECO:0007669"/>
    <property type="project" value="TreeGrafter"/>
</dbReference>
<dbReference type="EMBL" id="WNWS01000152">
    <property type="protein sequence ID" value="KAE9977502.1"/>
    <property type="molecule type" value="Genomic_DNA"/>
</dbReference>
<dbReference type="EMBL" id="WNWR01000297">
    <property type="protein sequence ID" value="KAE9984308.1"/>
    <property type="molecule type" value="Genomic_DNA"/>
</dbReference>
<dbReference type="PANTHER" id="PTHR21431:SF0">
    <property type="entry name" value="PREFOLDIN SUBUNIT 6"/>
    <property type="match status" value="1"/>
</dbReference>